<keyword evidence="2" id="KW-0175">Coiled coil</keyword>
<dbReference type="Proteomes" id="UP000886881">
    <property type="component" value="Unassembled WGS sequence"/>
</dbReference>
<dbReference type="InterPro" id="IPR058649">
    <property type="entry name" value="CzcB_C"/>
</dbReference>
<dbReference type="GO" id="GO:0015562">
    <property type="term" value="F:efflux transmembrane transporter activity"/>
    <property type="evidence" value="ECO:0007669"/>
    <property type="project" value="TreeGrafter"/>
</dbReference>
<proteinExistence type="inferred from homology"/>
<reference evidence="5" key="2">
    <citation type="journal article" date="2021" name="PeerJ">
        <title>Extensive microbial diversity within the chicken gut microbiome revealed by metagenomics and culture.</title>
        <authorList>
            <person name="Gilroy R."/>
            <person name="Ravi A."/>
            <person name="Getino M."/>
            <person name="Pursley I."/>
            <person name="Horton D.L."/>
            <person name="Alikhan N.F."/>
            <person name="Baker D."/>
            <person name="Gharbi K."/>
            <person name="Hall N."/>
            <person name="Watson M."/>
            <person name="Adriaenssens E.M."/>
            <person name="Foster-Nyarko E."/>
            <person name="Jarju S."/>
            <person name="Secka A."/>
            <person name="Antonio M."/>
            <person name="Oren A."/>
            <person name="Chaudhuri R.R."/>
            <person name="La Ragione R."/>
            <person name="Hildebrand F."/>
            <person name="Pallen M.J."/>
        </authorList>
    </citation>
    <scope>NUCLEOTIDE SEQUENCE</scope>
    <source>
        <strain evidence="5">ChiHecec2B26-709</strain>
    </source>
</reference>
<comment type="caution">
    <text evidence="5">The sequence shown here is derived from an EMBL/GenBank/DDBJ whole genome shotgun (WGS) entry which is preliminary data.</text>
</comment>
<dbReference type="AlphaFoldDB" id="A0A9D1GLP5"/>
<dbReference type="Gene3D" id="2.40.420.20">
    <property type="match status" value="1"/>
</dbReference>
<evidence type="ECO:0000256" key="3">
    <source>
        <dbReference type="SAM" id="Phobius"/>
    </source>
</evidence>
<reference evidence="5" key="1">
    <citation type="submission" date="2020-10" db="EMBL/GenBank/DDBJ databases">
        <authorList>
            <person name="Gilroy R."/>
        </authorList>
    </citation>
    <scope>NUCLEOTIDE SEQUENCE</scope>
    <source>
        <strain evidence="5">ChiHecec2B26-709</strain>
    </source>
</reference>
<evidence type="ECO:0000256" key="1">
    <source>
        <dbReference type="ARBA" id="ARBA00009477"/>
    </source>
</evidence>
<dbReference type="Pfam" id="PF25975">
    <property type="entry name" value="CzcB_C"/>
    <property type="match status" value="1"/>
</dbReference>
<protein>
    <submittedName>
        <fullName evidence="5">Efflux RND transporter periplasmic adaptor subunit</fullName>
    </submittedName>
</protein>
<dbReference type="NCBIfam" id="TIGR01730">
    <property type="entry name" value="RND_mfp"/>
    <property type="match status" value="1"/>
</dbReference>
<evidence type="ECO:0000313" key="5">
    <source>
        <dbReference type="EMBL" id="HIT46258.1"/>
    </source>
</evidence>
<name>A0A9D1GLP5_9BACT</name>
<keyword evidence="3" id="KW-1133">Transmembrane helix</keyword>
<dbReference type="PANTHER" id="PTHR30469:SF33">
    <property type="entry name" value="SLR1207 PROTEIN"/>
    <property type="match status" value="1"/>
</dbReference>
<organism evidence="5 6">
    <name type="scientific">Candidatus Cryptobacteroides merdipullorum</name>
    <dbReference type="NCBI Taxonomy" id="2840771"/>
    <lineage>
        <taxon>Bacteria</taxon>
        <taxon>Pseudomonadati</taxon>
        <taxon>Bacteroidota</taxon>
        <taxon>Bacteroidia</taxon>
        <taxon>Bacteroidales</taxon>
        <taxon>Candidatus Cryptobacteroides</taxon>
    </lineage>
</organism>
<keyword evidence="3" id="KW-0472">Membrane</keyword>
<sequence>MKKVFKYIVLALLAAVIIGTFVFLFQKSRPEVVRWQELEATVMDIRKTTVVTGKIEPRNEVDIKPQINGIISEIYKEAGEQVEENEVIAKLKVIPDMSSLSSAESRVRLADINLNQAQTDYEREKMLYDKDLVSAEEYDQVLQALNQAKEERAAAQEALEVIRDGVSSSNATESSTLVRSTITGLILDVPVKVGNSVIQANTMNDGTTVATVADMSDLIFDGNIDETEVGSLREGMPMLISVGALPGYSSSATLEYIAPKAVEENGANQFEIKAAVDVNGDYVMRSGYSANAEIVLQEALQVVSVPESALEFEGDSCYVYLRKAEDDYERVAVTTGLSDGINIEVRSGLKPGDKVRGIRIINE</sequence>
<evidence type="ECO:0000259" key="4">
    <source>
        <dbReference type="Pfam" id="PF25975"/>
    </source>
</evidence>
<evidence type="ECO:0000256" key="2">
    <source>
        <dbReference type="SAM" id="Coils"/>
    </source>
</evidence>
<dbReference type="EMBL" id="DVLC01000004">
    <property type="protein sequence ID" value="HIT46258.1"/>
    <property type="molecule type" value="Genomic_DNA"/>
</dbReference>
<comment type="similarity">
    <text evidence="1">Belongs to the membrane fusion protein (MFP) (TC 8.A.1) family.</text>
</comment>
<feature type="coiled-coil region" evidence="2">
    <location>
        <begin position="138"/>
        <end position="165"/>
    </location>
</feature>
<feature type="domain" description="CzcB-like C-terminal circularly permuted SH3-like" evidence="4">
    <location>
        <begin position="303"/>
        <end position="355"/>
    </location>
</feature>
<dbReference type="PANTHER" id="PTHR30469">
    <property type="entry name" value="MULTIDRUG RESISTANCE PROTEIN MDTA"/>
    <property type="match status" value="1"/>
</dbReference>
<dbReference type="Gene3D" id="1.10.287.470">
    <property type="entry name" value="Helix hairpin bin"/>
    <property type="match status" value="1"/>
</dbReference>
<dbReference type="GO" id="GO:1990281">
    <property type="term" value="C:efflux pump complex"/>
    <property type="evidence" value="ECO:0007669"/>
    <property type="project" value="TreeGrafter"/>
</dbReference>
<dbReference type="Gene3D" id="2.40.30.170">
    <property type="match status" value="1"/>
</dbReference>
<evidence type="ECO:0000313" key="6">
    <source>
        <dbReference type="Proteomes" id="UP000886881"/>
    </source>
</evidence>
<dbReference type="Gene3D" id="2.40.50.100">
    <property type="match status" value="1"/>
</dbReference>
<dbReference type="InterPro" id="IPR006143">
    <property type="entry name" value="RND_pump_MFP"/>
</dbReference>
<accession>A0A9D1GLP5</accession>
<gene>
    <name evidence="5" type="ORF">IAC35_00175</name>
</gene>
<keyword evidence="3" id="KW-0812">Transmembrane</keyword>
<dbReference type="SUPFAM" id="SSF111369">
    <property type="entry name" value="HlyD-like secretion proteins"/>
    <property type="match status" value="1"/>
</dbReference>
<feature type="transmembrane region" description="Helical" evidence="3">
    <location>
        <begin position="7"/>
        <end position="25"/>
    </location>
</feature>